<dbReference type="EMBL" id="MVGC01000482">
    <property type="protein sequence ID" value="RJE18856.1"/>
    <property type="molecule type" value="Genomic_DNA"/>
</dbReference>
<dbReference type="PANTHER" id="PTHR14303">
    <property type="entry name" value="DNA POLYMERASE DELTA SUBUNIT 4"/>
    <property type="match status" value="1"/>
</dbReference>
<gene>
    <name evidence="2" type="ORF">PHISCL_08812</name>
</gene>
<sequence length="189" mass="21636">MPPTRRTNTAARQNQATLSFGSKSRVTKPTTQTQKQKSLDPVTSFVPEKPSTDTAQAEQVPVTPPEPSQPHVAELAVRQQAKAEIQQPWLEEDEKASKITEQDLKRYWKQEEEKRRAPRVHQEDLDLHEKILRHFDLSSQYGPCIGIARLKRWRRANMLDLHPPLEVLAVLLKGNGDAKQRAYVDELMS</sequence>
<comment type="caution">
    <text evidence="2">The sequence shown here is derived from an EMBL/GenBank/DDBJ whole genome shotgun (WGS) entry which is preliminary data.</text>
</comment>
<name>A0A3A2Z7J4_9EURO</name>
<dbReference type="OrthoDB" id="337486at2759"/>
<organism evidence="2 3">
    <name type="scientific">Aspergillus sclerotialis</name>
    <dbReference type="NCBI Taxonomy" id="2070753"/>
    <lineage>
        <taxon>Eukaryota</taxon>
        <taxon>Fungi</taxon>
        <taxon>Dikarya</taxon>
        <taxon>Ascomycota</taxon>
        <taxon>Pezizomycotina</taxon>
        <taxon>Eurotiomycetes</taxon>
        <taxon>Eurotiomycetidae</taxon>
        <taxon>Eurotiales</taxon>
        <taxon>Aspergillaceae</taxon>
        <taxon>Aspergillus</taxon>
        <taxon>Aspergillus subgen. Polypaecilum</taxon>
    </lineage>
</organism>
<protein>
    <recommendedName>
        <fullName evidence="4">DNA polymerase delta subunit 4</fullName>
    </recommendedName>
</protein>
<dbReference type="Pfam" id="PF04081">
    <property type="entry name" value="DNA_pol_delta_4"/>
    <property type="match status" value="1"/>
</dbReference>
<dbReference type="Proteomes" id="UP000266188">
    <property type="component" value="Unassembled WGS sequence"/>
</dbReference>
<dbReference type="AlphaFoldDB" id="A0A3A2Z7J4"/>
<evidence type="ECO:0000313" key="3">
    <source>
        <dbReference type="Proteomes" id="UP000266188"/>
    </source>
</evidence>
<dbReference type="GO" id="GO:0006261">
    <property type="term" value="P:DNA-templated DNA replication"/>
    <property type="evidence" value="ECO:0007669"/>
    <property type="project" value="TreeGrafter"/>
</dbReference>
<proteinExistence type="predicted"/>
<feature type="compositionally biased region" description="Polar residues" evidence="1">
    <location>
        <begin position="1"/>
        <end position="24"/>
    </location>
</feature>
<dbReference type="STRING" id="2070753.A0A3A2Z7J4"/>
<evidence type="ECO:0000256" key="1">
    <source>
        <dbReference type="SAM" id="MobiDB-lite"/>
    </source>
</evidence>
<evidence type="ECO:0008006" key="4">
    <source>
        <dbReference type="Google" id="ProtNLM"/>
    </source>
</evidence>
<dbReference type="GO" id="GO:0003887">
    <property type="term" value="F:DNA-directed DNA polymerase activity"/>
    <property type="evidence" value="ECO:0007669"/>
    <property type="project" value="TreeGrafter"/>
</dbReference>
<feature type="compositionally biased region" description="Low complexity" evidence="1">
    <location>
        <begin position="27"/>
        <end position="36"/>
    </location>
</feature>
<keyword evidence="3" id="KW-1185">Reference proteome</keyword>
<dbReference type="GO" id="GO:0043625">
    <property type="term" value="C:delta DNA polymerase complex"/>
    <property type="evidence" value="ECO:0007669"/>
    <property type="project" value="TreeGrafter"/>
</dbReference>
<reference evidence="3" key="1">
    <citation type="submission" date="2017-02" db="EMBL/GenBank/DDBJ databases">
        <authorList>
            <person name="Tafer H."/>
            <person name="Lopandic K."/>
        </authorList>
    </citation>
    <scope>NUCLEOTIDE SEQUENCE [LARGE SCALE GENOMIC DNA]</scope>
    <source>
        <strain evidence="3">CBS 366.77</strain>
    </source>
</reference>
<dbReference type="GO" id="GO:0000731">
    <property type="term" value="P:DNA synthesis involved in DNA repair"/>
    <property type="evidence" value="ECO:0007669"/>
    <property type="project" value="InterPro"/>
</dbReference>
<dbReference type="InterPro" id="IPR007218">
    <property type="entry name" value="DNA_pol_delta_4"/>
</dbReference>
<feature type="region of interest" description="Disordered" evidence="1">
    <location>
        <begin position="1"/>
        <end position="72"/>
    </location>
</feature>
<evidence type="ECO:0000313" key="2">
    <source>
        <dbReference type="EMBL" id="RJE18856.1"/>
    </source>
</evidence>
<dbReference type="PANTHER" id="PTHR14303:SF0">
    <property type="entry name" value="DNA POLYMERASE DELTA SUBUNIT 4"/>
    <property type="match status" value="1"/>
</dbReference>
<accession>A0A3A2Z7J4</accession>